<proteinExistence type="predicted"/>
<protein>
    <recommendedName>
        <fullName evidence="3">BTB domain-containing protein</fullName>
    </recommendedName>
</protein>
<sequence>MSTMIEFTRKNFGNFLFRNQAESEPVIAFYCIDVPGQNKVELPIHQKLFFADSVSRVPQVLDDAEQENYDFRAILGVGARVDVSREVESFECFRNWLYTGIYEHPQISGTHLDAYHLSETLQSPRFCNAIMQKILNELPARKFDADLKDTYRSIFRTSKPGSPLRRLYFQAALFWGLEFGGGGVDRPKCFYGSGILGLDPEVDRELIAELQRFRDTFCACGSNAQQEVQSEPGSERGQKAQGRARACSLDNHAGNGACVCQKAPWLSPVQFLTSA</sequence>
<dbReference type="EMBL" id="KZ613940">
    <property type="protein sequence ID" value="PMD45443.1"/>
    <property type="molecule type" value="Genomic_DNA"/>
</dbReference>
<dbReference type="Proteomes" id="UP000235786">
    <property type="component" value="Unassembled WGS sequence"/>
</dbReference>
<evidence type="ECO:0000313" key="2">
    <source>
        <dbReference type="Proteomes" id="UP000235786"/>
    </source>
</evidence>
<keyword evidence="2" id="KW-1185">Reference proteome</keyword>
<dbReference type="OrthoDB" id="3531898at2759"/>
<evidence type="ECO:0000313" key="1">
    <source>
        <dbReference type="EMBL" id="PMD45443.1"/>
    </source>
</evidence>
<gene>
    <name evidence="1" type="ORF">L207DRAFT_524810</name>
</gene>
<accession>A0A2J6S3U5</accession>
<evidence type="ECO:0008006" key="3">
    <source>
        <dbReference type="Google" id="ProtNLM"/>
    </source>
</evidence>
<reference evidence="1 2" key="1">
    <citation type="submission" date="2016-04" db="EMBL/GenBank/DDBJ databases">
        <title>A degradative enzymes factory behind the ericoid mycorrhizal symbiosis.</title>
        <authorList>
            <consortium name="DOE Joint Genome Institute"/>
            <person name="Martino E."/>
            <person name="Morin E."/>
            <person name="Grelet G."/>
            <person name="Kuo A."/>
            <person name="Kohler A."/>
            <person name="Daghino S."/>
            <person name="Barry K."/>
            <person name="Choi C."/>
            <person name="Cichocki N."/>
            <person name="Clum A."/>
            <person name="Copeland A."/>
            <person name="Hainaut M."/>
            <person name="Haridas S."/>
            <person name="Labutti K."/>
            <person name="Lindquist E."/>
            <person name="Lipzen A."/>
            <person name="Khouja H.-R."/>
            <person name="Murat C."/>
            <person name="Ohm R."/>
            <person name="Olson A."/>
            <person name="Spatafora J."/>
            <person name="Veneault-Fourrey C."/>
            <person name="Henrissat B."/>
            <person name="Grigoriev I."/>
            <person name="Martin F."/>
            <person name="Perotto S."/>
        </authorList>
    </citation>
    <scope>NUCLEOTIDE SEQUENCE [LARGE SCALE GENOMIC DNA]</scope>
    <source>
        <strain evidence="1 2">F</strain>
    </source>
</reference>
<dbReference type="AlphaFoldDB" id="A0A2J6S3U5"/>
<name>A0A2J6S3U5_HYAVF</name>
<organism evidence="1 2">
    <name type="scientific">Hyaloscypha variabilis (strain UAMH 11265 / GT02V1 / F)</name>
    <name type="common">Meliniomyces variabilis</name>
    <dbReference type="NCBI Taxonomy" id="1149755"/>
    <lineage>
        <taxon>Eukaryota</taxon>
        <taxon>Fungi</taxon>
        <taxon>Dikarya</taxon>
        <taxon>Ascomycota</taxon>
        <taxon>Pezizomycotina</taxon>
        <taxon>Leotiomycetes</taxon>
        <taxon>Helotiales</taxon>
        <taxon>Hyaloscyphaceae</taxon>
        <taxon>Hyaloscypha</taxon>
        <taxon>Hyaloscypha variabilis</taxon>
    </lineage>
</organism>